<dbReference type="EMBL" id="GL378341">
    <property type="protein sequence ID" value="EFJ48182.1"/>
    <property type="molecule type" value="Genomic_DNA"/>
</dbReference>
<dbReference type="OrthoDB" id="552852at2759"/>
<dbReference type="InterPro" id="IPR011050">
    <property type="entry name" value="Pectin_lyase_fold/virulence"/>
</dbReference>
<gene>
    <name evidence="2" type="ORF">VOLCADRAFT_104875</name>
</gene>
<keyword evidence="3" id="KW-1185">Reference proteome</keyword>
<reference evidence="2 3" key="1">
    <citation type="journal article" date="2010" name="Science">
        <title>Genomic analysis of organismal complexity in the multicellular green alga Volvox carteri.</title>
        <authorList>
            <person name="Prochnik S.E."/>
            <person name="Umen J."/>
            <person name="Nedelcu A.M."/>
            <person name="Hallmann A."/>
            <person name="Miller S.M."/>
            <person name="Nishii I."/>
            <person name="Ferris P."/>
            <person name="Kuo A."/>
            <person name="Mitros T."/>
            <person name="Fritz-Laylin L.K."/>
            <person name="Hellsten U."/>
            <person name="Chapman J."/>
            <person name="Simakov O."/>
            <person name="Rensing S.A."/>
            <person name="Terry A."/>
            <person name="Pangilinan J."/>
            <person name="Kapitonov V."/>
            <person name="Jurka J."/>
            <person name="Salamov A."/>
            <person name="Shapiro H."/>
            <person name="Schmutz J."/>
            <person name="Grimwood J."/>
            <person name="Lindquist E."/>
            <person name="Lucas S."/>
            <person name="Grigoriev I.V."/>
            <person name="Schmitt R."/>
            <person name="Kirk D."/>
            <person name="Rokhsar D.S."/>
        </authorList>
    </citation>
    <scope>NUCLEOTIDE SEQUENCE [LARGE SCALE GENOMIC DNA]</scope>
    <source>
        <strain evidence="3">f. Nagariensis / Eve</strain>
    </source>
</reference>
<dbReference type="AlphaFoldDB" id="D8TWP1"/>
<accession>D8TWP1</accession>
<evidence type="ECO:0000313" key="3">
    <source>
        <dbReference type="Proteomes" id="UP000001058"/>
    </source>
</evidence>
<dbReference type="RefSeq" id="XP_002950867.1">
    <property type="nucleotide sequence ID" value="XM_002950821.1"/>
</dbReference>
<dbReference type="KEGG" id="vcn:VOLCADRAFT_104875"/>
<feature type="region of interest" description="Disordered" evidence="1">
    <location>
        <begin position="45"/>
        <end position="67"/>
    </location>
</feature>
<dbReference type="GeneID" id="9618290"/>
<name>D8TWP1_VOLCA</name>
<dbReference type="PANTHER" id="PTHR11319">
    <property type="entry name" value="G PROTEIN-COUPLED RECEPTOR-RELATED"/>
    <property type="match status" value="1"/>
</dbReference>
<evidence type="ECO:0008006" key="4">
    <source>
        <dbReference type="Google" id="ProtNLM"/>
    </source>
</evidence>
<organism evidence="3">
    <name type="scientific">Volvox carteri f. nagariensis</name>
    <dbReference type="NCBI Taxonomy" id="3068"/>
    <lineage>
        <taxon>Eukaryota</taxon>
        <taxon>Viridiplantae</taxon>
        <taxon>Chlorophyta</taxon>
        <taxon>core chlorophytes</taxon>
        <taxon>Chlorophyceae</taxon>
        <taxon>CS clade</taxon>
        <taxon>Chlamydomonadales</taxon>
        <taxon>Volvocaceae</taxon>
        <taxon>Volvox</taxon>
    </lineage>
</organism>
<evidence type="ECO:0000256" key="1">
    <source>
        <dbReference type="SAM" id="MobiDB-lite"/>
    </source>
</evidence>
<dbReference type="PANTHER" id="PTHR11319:SF35">
    <property type="entry name" value="OUTER MEMBRANE PROTEIN PMPC-RELATED"/>
    <property type="match status" value="1"/>
</dbReference>
<sequence>MDRSQDLDLIQLHTGTTRMWGMERPNVFEDPPPTAVLEAIAELSAAEASPRPPAPSPPPTPPPWTHSCRITLTDEEAAVHCVANPDLPNLPPTLTAWTGRELLLSLMRPASPPPSSTDSHVGSGTSDTANHAAFSGVDLRLRVPPEEALRAAEKELQQSSTWTAKPFPDMGITFRGVPHLRIVDSVIRSQRGRVHMQPLAPLLQCEGCPYLTVENVTVKGIEGPEVYIFEDSPWVNDPDFPTFGPIHASGLIGVEVSDFSCTDIAFSQGWSCLHLQYNDLAVDEGDDGDGVDAVAPGLQQLYDTAAGEGFLNIHDSAFISTETSWGGAYGASALYSEKLYGDYDFNTGVAPTPVHRYGGYGSVLVSRLAAGAAARADAYKAPLVREATGSLQIRVYDSLFKDNYGNFGGVLAVLGSSRDYVEFSRCQISGSIARDGAVLYVNGSLSGLALRNMQIVQSIANDRGGVAFVSGSVDRFIVTASNAFNNTASAGGMLYAPYIDKVSISDSVVTENVATLYGGVIAAEGLGDVSVARSVISGNRALNGSGAVLYATNGFDSMNLGNDTAISGNTARDAGGV</sequence>
<dbReference type="InParanoid" id="D8TWP1"/>
<evidence type="ECO:0000313" key="2">
    <source>
        <dbReference type="EMBL" id="EFJ48182.1"/>
    </source>
</evidence>
<dbReference type="SUPFAM" id="SSF51126">
    <property type="entry name" value="Pectin lyase-like"/>
    <property type="match status" value="1"/>
</dbReference>
<protein>
    <recommendedName>
        <fullName evidence="4">Right handed beta helix domain-containing protein</fullName>
    </recommendedName>
</protein>
<feature type="compositionally biased region" description="Pro residues" evidence="1">
    <location>
        <begin position="50"/>
        <end position="64"/>
    </location>
</feature>
<dbReference type="Proteomes" id="UP000001058">
    <property type="component" value="Unassembled WGS sequence"/>
</dbReference>
<proteinExistence type="predicted"/>